<dbReference type="Proteomes" id="UP000269199">
    <property type="component" value="Chromosome"/>
</dbReference>
<accession>A0AAD0U5P1</accession>
<evidence type="ECO:0008006" key="3">
    <source>
        <dbReference type="Google" id="ProtNLM"/>
    </source>
</evidence>
<proteinExistence type="predicted"/>
<reference evidence="1 2" key="1">
    <citation type="submission" date="2017-11" db="EMBL/GenBank/DDBJ databases">
        <title>Complete genome sequence of Herbaspirillum rubrisubalbicans DSM 11543.</title>
        <authorList>
            <person name="Chen M."/>
            <person name="An Q."/>
        </authorList>
    </citation>
    <scope>NUCLEOTIDE SEQUENCE [LARGE SCALE GENOMIC DNA]</scope>
    <source>
        <strain evidence="1 2">DSM 11543</strain>
    </source>
</reference>
<evidence type="ECO:0000313" key="1">
    <source>
        <dbReference type="EMBL" id="AYR22302.1"/>
    </source>
</evidence>
<organism evidence="1 2">
    <name type="scientific">Herbaspirillum rubrisubalbicans</name>
    <dbReference type="NCBI Taxonomy" id="80842"/>
    <lineage>
        <taxon>Bacteria</taxon>
        <taxon>Pseudomonadati</taxon>
        <taxon>Pseudomonadota</taxon>
        <taxon>Betaproteobacteria</taxon>
        <taxon>Burkholderiales</taxon>
        <taxon>Oxalobacteraceae</taxon>
        <taxon>Herbaspirillum</taxon>
    </lineage>
</organism>
<gene>
    <name evidence="1" type="ORF">RC54_00035</name>
</gene>
<evidence type="ECO:0000313" key="2">
    <source>
        <dbReference type="Proteomes" id="UP000269199"/>
    </source>
</evidence>
<protein>
    <recommendedName>
        <fullName evidence="3">Protein kinase domain-containing protein</fullName>
    </recommendedName>
</protein>
<sequence>MNQPGYFTNWVEIITYQVASEKQYFAHVFSWSMSGKFLVMERLSPVKLADLAGHATPAYINDKKPENFGRSKSGEIKLLDYGMLELPIGQLYTFPQS</sequence>
<dbReference type="EMBL" id="CP024996">
    <property type="protein sequence ID" value="AYR22302.1"/>
    <property type="molecule type" value="Genomic_DNA"/>
</dbReference>
<name>A0AAD0U5P1_9BURK</name>
<dbReference type="AlphaFoldDB" id="A0AAD0U5P1"/>